<dbReference type="GO" id="GO:0016787">
    <property type="term" value="F:hydrolase activity"/>
    <property type="evidence" value="ECO:0007669"/>
    <property type="project" value="UniProtKB-KW"/>
</dbReference>
<evidence type="ECO:0000256" key="2">
    <source>
        <dbReference type="ARBA" id="ARBA00022801"/>
    </source>
</evidence>
<name>A0A1H0F5I5_9SPHI</name>
<reference evidence="6" key="1">
    <citation type="submission" date="2016-10" db="EMBL/GenBank/DDBJ databases">
        <authorList>
            <person name="Varghese N."/>
            <person name="Submissions S."/>
        </authorList>
    </citation>
    <scope>NUCLEOTIDE SEQUENCE [LARGE SCALE GENOMIC DNA]</scope>
    <source>
        <strain evidence="6">DSM 19110</strain>
    </source>
</reference>
<feature type="signal peptide" evidence="3">
    <location>
        <begin position="1"/>
        <end position="19"/>
    </location>
</feature>
<dbReference type="Gene3D" id="3.40.720.10">
    <property type="entry name" value="Alkaline Phosphatase, subunit A"/>
    <property type="match status" value="1"/>
</dbReference>
<evidence type="ECO:0000313" key="5">
    <source>
        <dbReference type="EMBL" id="SDN89851.1"/>
    </source>
</evidence>
<dbReference type="PROSITE" id="PS00523">
    <property type="entry name" value="SULFATASE_1"/>
    <property type="match status" value="1"/>
</dbReference>
<comment type="similarity">
    <text evidence="1">Belongs to the sulfatase family.</text>
</comment>
<dbReference type="Gene3D" id="3.30.1120.10">
    <property type="match status" value="1"/>
</dbReference>
<proteinExistence type="inferred from homology"/>
<dbReference type="STRING" id="430522.BFS30_10965"/>
<gene>
    <name evidence="5" type="ORF">SAMN05421820_11075</name>
</gene>
<dbReference type="PANTHER" id="PTHR43751">
    <property type="entry name" value="SULFATASE"/>
    <property type="match status" value="1"/>
</dbReference>
<dbReference type="PROSITE" id="PS00149">
    <property type="entry name" value="SULFATASE_2"/>
    <property type="match status" value="1"/>
</dbReference>
<dbReference type="InterPro" id="IPR000917">
    <property type="entry name" value="Sulfatase_N"/>
</dbReference>
<evidence type="ECO:0000256" key="1">
    <source>
        <dbReference type="ARBA" id="ARBA00008779"/>
    </source>
</evidence>
<dbReference type="EMBL" id="FNGY01000010">
    <property type="protein sequence ID" value="SDN89851.1"/>
    <property type="molecule type" value="Genomic_DNA"/>
</dbReference>
<dbReference type="Pfam" id="PF00884">
    <property type="entry name" value="Sulfatase"/>
    <property type="match status" value="1"/>
</dbReference>
<keyword evidence="2" id="KW-0378">Hydrolase</keyword>
<dbReference type="RefSeq" id="WP_074611611.1">
    <property type="nucleotide sequence ID" value="NZ_FNGY01000010.1"/>
</dbReference>
<dbReference type="OrthoDB" id="9764377at2"/>
<accession>A0A1H0F5I5</accession>
<organism evidence="5 6">
    <name type="scientific">Pedobacter steynii</name>
    <dbReference type="NCBI Taxonomy" id="430522"/>
    <lineage>
        <taxon>Bacteria</taxon>
        <taxon>Pseudomonadati</taxon>
        <taxon>Bacteroidota</taxon>
        <taxon>Sphingobacteriia</taxon>
        <taxon>Sphingobacteriales</taxon>
        <taxon>Sphingobacteriaceae</taxon>
        <taxon>Pedobacter</taxon>
    </lineage>
</organism>
<keyword evidence="3" id="KW-0732">Signal</keyword>
<protein>
    <submittedName>
        <fullName evidence="5">Arylsulfatase A</fullName>
    </submittedName>
</protein>
<sequence>MKKNLLLFFSIAMAFTAGAQSKKTKVKPPNVIYIIADDLGYGDLSCYGATKIQTPNLDRLAANGIRFTDGHATSATCTPSRYALMTGEYPWRKKGTGILPGDAALIIPTDKTTLPNLFQKAGYQTGIVGKWHLGIGETVAKDWNGELKPGPNEVGFNYSFIFPATADRVPTVFLENHKVVALEANDPIAVDYAKKVGDDPTGKDHPELLKMQSSPGQGHNQTIVNGIGRIGYMSGGKMARWVDEEVSTTFLSTAQSFIEKNHQQPFFLYFALTEPHVPRMPATRFKGKSGLGLRGDAILQLDWTVGEIMKQLKFLGIDKNTMIVFTSDNGPVLDDGYQDEAVTKQNGHQPAGVLRGGKYSALEGGTRVPFIVSWPGQIKAQVSPALVSQMDFIASFSSLIGRPVPQGDAPDSENLIQAFLGKSVKGRTSFVEQGGPLSVIKDGWKYISPSGGAPFMKDVGIESGNLPTAQLYHLTEDLSEKNNLAGKYPERVKELSELLEQIKQKK</sequence>
<feature type="chain" id="PRO_5010299812" evidence="3">
    <location>
        <begin position="20"/>
        <end position="506"/>
    </location>
</feature>
<dbReference type="InterPro" id="IPR052701">
    <property type="entry name" value="GAG_Ulvan_Degrading_Sulfatases"/>
</dbReference>
<evidence type="ECO:0000313" key="6">
    <source>
        <dbReference type="Proteomes" id="UP000183200"/>
    </source>
</evidence>
<dbReference type="CDD" id="cd16143">
    <property type="entry name" value="ARS_like"/>
    <property type="match status" value="1"/>
</dbReference>
<dbReference type="AlphaFoldDB" id="A0A1H0F5I5"/>
<dbReference type="InterPro" id="IPR024607">
    <property type="entry name" value="Sulfatase_CS"/>
</dbReference>
<dbReference type="Proteomes" id="UP000183200">
    <property type="component" value="Unassembled WGS sequence"/>
</dbReference>
<dbReference type="PANTHER" id="PTHR43751:SF6">
    <property type="entry name" value="N-ACETYLGALACTOSAMINE-6-O-SULFATASE"/>
    <property type="match status" value="1"/>
</dbReference>
<dbReference type="SUPFAM" id="SSF53649">
    <property type="entry name" value="Alkaline phosphatase-like"/>
    <property type="match status" value="1"/>
</dbReference>
<feature type="domain" description="Sulfatase N-terminal" evidence="4">
    <location>
        <begin position="29"/>
        <end position="401"/>
    </location>
</feature>
<dbReference type="InterPro" id="IPR017850">
    <property type="entry name" value="Alkaline_phosphatase_core_sf"/>
</dbReference>
<keyword evidence="6" id="KW-1185">Reference proteome</keyword>
<evidence type="ECO:0000259" key="4">
    <source>
        <dbReference type="Pfam" id="PF00884"/>
    </source>
</evidence>
<evidence type="ECO:0000256" key="3">
    <source>
        <dbReference type="SAM" id="SignalP"/>
    </source>
</evidence>